<evidence type="ECO:0000256" key="7">
    <source>
        <dbReference type="ARBA" id="ARBA00022499"/>
    </source>
</evidence>
<dbReference type="InterPro" id="IPR008893">
    <property type="entry name" value="WGR_domain"/>
</dbReference>
<comment type="catalytic activity">
    <reaction evidence="29">
        <text>L-tyrosyl-[protein] + NAD(+) = O-(ADP-D-ribosyl)-L-tyrosyl-[protein] + nicotinamide + H(+)</text>
        <dbReference type="Rhea" id="RHEA:58236"/>
        <dbReference type="Rhea" id="RHEA-COMP:10136"/>
        <dbReference type="Rhea" id="RHEA-COMP:15092"/>
        <dbReference type="ChEBI" id="CHEBI:15378"/>
        <dbReference type="ChEBI" id="CHEBI:17154"/>
        <dbReference type="ChEBI" id="CHEBI:46858"/>
        <dbReference type="ChEBI" id="CHEBI:57540"/>
        <dbReference type="ChEBI" id="CHEBI:142557"/>
    </reaction>
    <physiologicalReaction direction="left-to-right" evidence="29">
        <dbReference type="Rhea" id="RHEA:58237"/>
    </physiologicalReaction>
</comment>
<evidence type="ECO:0000259" key="35">
    <source>
        <dbReference type="PROSITE" id="PS51060"/>
    </source>
</evidence>
<keyword evidence="7" id="KW-1017">Isopeptide bond</keyword>
<keyword evidence="9" id="KW-0399">Innate immunity</keyword>
<keyword evidence="15" id="KW-0013">ADP-ribosylation</keyword>
<dbReference type="Gene3D" id="3.90.228.10">
    <property type="match status" value="1"/>
</dbReference>
<evidence type="ECO:0000256" key="23">
    <source>
        <dbReference type="ARBA" id="ARBA00023242"/>
    </source>
</evidence>
<dbReference type="GO" id="GO:0070212">
    <property type="term" value="P:protein poly-ADP-ribosylation"/>
    <property type="evidence" value="ECO:0007669"/>
    <property type="project" value="TreeGrafter"/>
</dbReference>
<evidence type="ECO:0000313" key="37">
    <source>
        <dbReference type="EMBL" id="MBY80301.1"/>
    </source>
</evidence>
<evidence type="ECO:0000256" key="18">
    <source>
        <dbReference type="ARBA" id="ARBA00022859"/>
    </source>
</evidence>
<dbReference type="GO" id="GO:0016779">
    <property type="term" value="F:nucleotidyltransferase activity"/>
    <property type="evidence" value="ECO:0007669"/>
    <property type="project" value="UniProtKB-KW"/>
</dbReference>
<keyword evidence="10 32" id="KW-0328">Glycosyltransferase</keyword>
<dbReference type="InterPro" id="IPR036420">
    <property type="entry name" value="BRCT_dom_sf"/>
</dbReference>
<keyword evidence="20 32" id="KW-0520">NAD</keyword>
<keyword evidence="6" id="KW-0963">Cytoplasm</keyword>
<keyword evidence="5" id="KW-0158">Chromosome</keyword>
<dbReference type="Pfam" id="PF08063">
    <property type="entry name" value="Zn_ribbon_PADR1"/>
    <property type="match status" value="1"/>
</dbReference>
<dbReference type="Pfam" id="PF00533">
    <property type="entry name" value="BRCT"/>
    <property type="match status" value="1"/>
</dbReference>
<keyword evidence="14" id="KW-0677">Repeat</keyword>
<organism evidence="37">
    <name type="scientific">Sipha flava</name>
    <name type="common">yellow sugarcane aphid</name>
    <dbReference type="NCBI Taxonomy" id="143950"/>
    <lineage>
        <taxon>Eukaryota</taxon>
        <taxon>Metazoa</taxon>
        <taxon>Ecdysozoa</taxon>
        <taxon>Arthropoda</taxon>
        <taxon>Hexapoda</taxon>
        <taxon>Insecta</taxon>
        <taxon>Pterygota</taxon>
        <taxon>Neoptera</taxon>
        <taxon>Paraneoptera</taxon>
        <taxon>Hemiptera</taxon>
        <taxon>Sternorrhyncha</taxon>
        <taxon>Aphidomorpha</taxon>
        <taxon>Aphidoidea</taxon>
        <taxon>Aphididae</taxon>
        <taxon>Sipha</taxon>
    </lineage>
</organism>
<dbReference type="Proteomes" id="UP000694846">
    <property type="component" value="Unplaced"/>
</dbReference>
<evidence type="ECO:0000259" key="33">
    <source>
        <dbReference type="PROSITE" id="PS50064"/>
    </source>
</evidence>
<evidence type="ECO:0000256" key="32">
    <source>
        <dbReference type="PIRNR" id="PIRNR000489"/>
    </source>
</evidence>
<dbReference type="EMBL" id="GGMS01011098">
    <property type="protein sequence ID" value="MBY80301.1"/>
    <property type="molecule type" value="Transcribed_RNA"/>
</dbReference>
<dbReference type="SUPFAM" id="SSF47587">
    <property type="entry name" value="Domain of poly(ADP-ribose) polymerase"/>
    <property type="match status" value="1"/>
</dbReference>
<dbReference type="InterPro" id="IPR012317">
    <property type="entry name" value="Poly(ADP-ribose)pol_cat_dom"/>
</dbReference>
<proteinExistence type="inferred from homology"/>
<keyword evidence="23 32" id="KW-0539">Nucleus</keyword>
<reference evidence="37" key="1">
    <citation type="submission" date="2018-04" db="EMBL/GenBank/DDBJ databases">
        <title>Transcriptome assembly of Sipha flava.</title>
        <authorList>
            <person name="Scully E.D."/>
            <person name="Geib S.M."/>
            <person name="Palmer N.A."/>
            <person name="Koch K."/>
            <person name="Bradshaw J."/>
            <person name="Heng-Moss T."/>
            <person name="Sarath G."/>
        </authorList>
    </citation>
    <scope>NUCLEOTIDE SEQUENCE</scope>
</reference>
<dbReference type="InterPro" id="IPR012982">
    <property type="entry name" value="PARP1-like_PADR1_Zn_ribbon"/>
</dbReference>
<dbReference type="OrthoDB" id="429950at2759"/>
<dbReference type="SUPFAM" id="SSF56399">
    <property type="entry name" value="ADP-ribosylation"/>
    <property type="match status" value="1"/>
</dbReference>
<dbReference type="GO" id="GO:0005694">
    <property type="term" value="C:chromosome"/>
    <property type="evidence" value="ECO:0007669"/>
    <property type="project" value="UniProtKB-SubCell"/>
</dbReference>
<dbReference type="PIRSF" id="PIRSF000489">
    <property type="entry name" value="NAD_ADPRT"/>
    <property type="match status" value="1"/>
</dbReference>
<feature type="domain" description="PARP-type" evidence="33">
    <location>
        <begin position="8"/>
        <end position="90"/>
    </location>
</feature>
<evidence type="ECO:0000313" key="38">
    <source>
        <dbReference type="Proteomes" id="UP000694846"/>
    </source>
</evidence>
<dbReference type="PROSITE" id="PS50064">
    <property type="entry name" value="ZF_PARP_2"/>
    <property type="match status" value="2"/>
</dbReference>
<evidence type="ECO:0000256" key="27">
    <source>
        <dbReference type="ARBA" id="ARBA00033987"/>
    </source>
</evidence>
<gene>
    <name evidence="37" type="primary">PARP_0</name>
    <name evidence="39" type="synonym">LOC112683843</name>
    <name evidence="37" type="ORF">g.5152</name>
</gene>
<reference evidence="39" key="2">
    <citation type="submission" date="2025-04" db="UniProtKB">
        <authorList>
            <consortium name="RefSeq"/>
        </authorList>
    </citation>
    <scope>IDENTIFICATION</scope>
    <source>
        <tissue evidence="39">Whole body</tissue>
    </source>
</reference>
<evidence type="ECO:0000256" key="9">
    <source>
        <dbReference type="ARBA" id="ARBA00022588"/>
    </source>
</evidence>
<dbReference type="SMART" id="SM01336">
    <property type="entry name" value="zf-PARP"/>
    <property type="match status" value="2"/>
</dbReference>
<comment type="catalytic activity">
    <reaction evidence="27 32">
        <text>NAD(+) + (ADP-D-ribosyl)n-acceptor = nicotinamide + (ADP-D-ribosyl)n+1-acceptor + H(+).</text>
        <dbReference type="EC" id="2.4.2.30"/>
    </reaction>
</comment>
<evidence type="ECO:0000256" key="29">
    <source>
        <dbReference type="ARBA" id="ARBA00048339"/>
    </source>
</evidence>
<keyword evidence="38" id="KW-1185">Reference proteome</keyword>
<dbReference type="CDD" id="cd01437">
    <property type="entry name" value="parp_like"/>
    <property type="match status" value="1"/>
</dbReference>
<dbReference type="Pfam" id="PF21728">
    <property type="entry name" value="PADR1_N"/>
    <property type="match status" value="1"/>
</dbReference>
<dbReference type="GO" id="GO:0005829">
    <property type="term" value="C:cytosol"/>
    <property type="evidence" value="ECO:0007669"/>
    <property type="project" value="UniProtKB-SubCell"/>
</dbReference>
<dbReference type="Pfam" id="PF02877">
    <property type="entry name" value="PARP_reg"/>
    <property type="match status" value="1"/>
</dbReference>
<evidence type="ECO:0000256" key="30">
    <source>
        <dbReference type="ARBA" id="ARBA00048575"/>
    </source>
</evidence>
<dbReference type="GO" id="GO:1990404">
    <property type="term" value="F:NAD+-protein mono-ADP-ribosyltransferase activity"/>
    <property type="evidence" value="ECO:0007669"/>
    <property type="project" value="TreeGrafter"/>
</dbReference>
<keyword evidence="13 32" id="KW-0479">Metal-binding</keyword>
<dbReference type="GO" id="GO:0008270">
    <property type="term" value="F:zinc ion binding"/>
    <property type="evidence" value="ECO:0007669"/>
    <property type="project" value="UniProtKB-KW"/>
</dbReference>
<evidence type="ECO:0000256" key="19">
    <source>
        <dbReference type="ARBA" id="ARBA00023015"/>
    </source>
</evidence>
<evidence type="ECO:0000256" key="17">
    <source>
        <dbReference type="ARBA" id="ARBA00022833"/>
    </source>
</evidence>
<dbReference type="PANTHER" id="PTHR10459:SF112">
    <property type="entry name" value="POLY [ADP-RIBOSE] POLYMERASE 1"/>
    <property type="match status" value="1"/>
</dbReference>
<keyword evidence="16" id="KW-0863">Zinc-finger</keyword>
<dbReference type="FunFam" id="3.90.228.10:FF:000002">
    <property type="entry name" value="Poly [ADP-ribose] polymerase"/>
    <property type="match status" value="1"/>
</dbReference>
<dbReference type="Gene3D" id="3.30.1740.10">
    <property type="entry name" value="Zinc finger, PARP-type"/>
    <property type="match status" value="2"/>
</dbReference>
<dbReference type="GO" id="GO:0005730">
    <property type="term" value="C:nucleolus"/>
    <property type="evidence" value="ECO:0007669"/>
    <property type="project" value="UniProtKB-SubCell"/>
</dbReference>
<dbReference type="RefSeq" id="XP_025410796.1">
    <property type="nucleotide sequence ID" value="XM_025555011.1"/>
</dbReference>
<feature type="domain" description="WGR" evidence="36">
    <location>
        <begin position="532"/>
        <end position="630"/>
    </location>
</feature>
<keyword evidence="17 32" id="KW-0862">Zinc</keyword>
<dbReference type="InterPro" id="IPR001510">
    <property type="entry name" value="Znf_PARP"/>
</dbReference>
<dbReference type="Gene3D" id="1.10.20.130">
    <property type="match status" value="1"/>
</dbReference>
<keyword evidence="12" id="KW-0548">Nucleotidyltransferase</keyword>
<evidence type="ECO:0000256" key="13">
    <source>
        <dbReference type="ARBA" id="ARBA00022723"/>
    </source>
</evidence>
<sequence>MDVDDCPYRVEYAKSSRAKCKGCKESIEKDHLRLAVMIQSPMFDGKMPNWYHFSCFFAKQRPKEVSDIAHFESIRWEDQKKIQAKLESVIGTVIESVSEKKKTAKKQTVNKDFNVEYAKSGRAVCCGCQDKIVKEDIRVGKMDYEAEEARRFGGINRWHHLECFVKLRQDLGFLAAASTLSGFTNLKAEDITKLNNLLPIIAPKTTTADYLDTIDGPSSNKKSKPNVSDEAIKKQNKLIFKYLDYLKTIRSSVCKELLEYNKQEIPESNLGAIYDRLSDIMSFGTLLPCDECNGQLVFRSGIGYQCLGYKNEWLKCEKIFFNPPRIEFRVPSHLLEDDTFLKKYKCNIHNRLFVVSSKESSSTTTNNKREIKVTRIVPLKNMEFTTILKGSELKEIKLKVSKFGGTLVSQCTKNVAAVFAYQDSVGKKSVKIKEAQELDIEVVNPTTFFDAIDKGGNAIDLISEQNLAPWGGKAKERIIKRQNELEVEEKNKRNLKSNSYGKSMYEKSVPTSVKLILKGGVAVEPQSGLEHKAHVYKHNDKVWNANLCLSDVQTGKNSYYKLQLLESDNKNYSYWVFRSWGRIGTTIGGCKTKQYDTLNDAKHDFESYYEEQTGNLWKNSKHFIKIPGKKIPVDTDYGQDEAKSIDFKSNIPCKLSEPVQNLIRLLFDVESMKKVLYEFELDLQKMPLGKLSRNQLQHAYSTLSELNSIIDSCDEISKKEKVIMTTNKFYTLIPHDFGVKTPQLIDSKEILKEKLEMIESLLEIQIAYSLMEVKTEDSTLHPIDTHYMKLNCSIDVIHSDMNEYSIIEQYVKNTHAETHSSYSLSIKNVFKVNRTGEDKRFKPFKKLHNHKLLWHGSRITNFAAILSQGLRIAPKEAPVTGYMFGKGIYFADMVSKSANYCMVSHGNNTGLLLLCDVALGNMDEHKQSEYIEKLPPGKHSCKGIGRTVPNPAESLFIDDKLEVPIGKPIPSNVDDTSLLYNEFIVYDISQVKLRYLVQVEFNFNY</sequence>
<evidence type="ECO:0000259" key="36">
    <source>
        <dbReference type="PROSITE" id="PS51977"/>
    </source>
</evidence>
<dbReference type="SMART" id="SM00773">
    <property type="entry name" value="WGR"/>
    <property type="match status" value="1"/>
</dbReference>
<name>A0A2S2QRD8_9HEMI</name>
<comment type="subcellular location">
    <subcellularLocation>
        <location evidence="1">Chromosome</location>
    </subcellularLocation>
    <subcellularLocation>
        <location evidence="2">Cytoplasm</location>
        <location evidence="2">Cytosol</location>
    </subcellularLocation>
    <subcellularLocation>
        <location evidence="3">Nucleus</location>
        <location evidence="3">Nucleolus</location>
    </subcellularLocation>
</comment>
<comment type="catalytic activity">
    <reaction evidence="30">
        <text>L-seryl-[protein] + NAD(+) = O-(ADP-D-ribosyl)-L-seryl-[protein] + nicotinamide + H(+)</text>
        <dbReference type="Rhea" id="RHEA:58232"/>
        <dbReference type="Rhea" id="RHEA-COMP:9863"/>
        <dbReference type="Rhea" id="RHEA-COMP:15091"/>
        <dbReference type="ChEBI" id="CHEBI:15378"/>
        <dbReference type="ChEBI" id="CHEBI:17154"/>
        <dbReference type="ChEBI" id="CHEBI:29999"/>
        <dbReference type="ChEBI" id="CHEBI:57540"/>
        <dbReference type="ChEBI" id="CHEBI:142556"/>
    </reaction>
    <physiologicalReaction direction="left-to-right" evidence="30">
        <dbReference type="Rhea" id="RHEA:58233"/>
    </physiologicalReaction>
</comment>
<comment type="catalytic activity">
    <reaction evidence="24">
        <text>L-glutamyl-[protein] + NAD(+) = 5-O-(ADP-D-ribosyl)-L-glutamyl-[protein] + nicotinamide</text>
        <dbReference type="Rhea" id="RHEA:58224"/>
        <dbReference type="Rhea" id="RHEA-COMP:10208"/>
        <dbReference type="Rhea" id="RHEA-COMP:15089"/>
        <dbReference type="ChEBI" id="CHEBI:17154"/>
        <dbReference type="ChEBI" id="CHEBI:29973"/>
        <dbReference type="ChEBI" id="CHEBI:57540"/>
        <dbReference type="ChEBI" id="CHEBI:142540"/>
    </reaction>
    <physiologicalReaction direction="left-to-right" evidence="24">
        <dbReference type="Rhea" id="RHEA:58225"/>
    </physiologicalReaction>
</comment>
<evidence type="ECO:0000256" key="4">
    <source>
        <dbReference type="ARBA" id="ARBA00012020"/>
    </source>
</evidence>
<dbReference type="InterPro" id="IPR050800">
    <property type="entry name" value="ARTD/PARP"/>
</dbReference>
<dbReference type="PANTHER" id="PTHR10459">
    <property type="entry name" value="DNA LIGASE"/>
    <property type="match status" value="1"/>
</dbReference>
<dbReference type="SUPFAM" id="SSF57716">
    <property type="entry name" value="Glucocorticoid receptor-like (DNA-binding domain)"/>
    <property type="match status" value="2"/>
</dbReference>
<feature type="domain" description="PARP catalytic" evidence="34">
    <location>
        <begin position="781"/>
        <end position="1005"/>
    </location>
</feature>
<comment type="catalytic activity">
    <reaction evidence="25">
        <text>L-aspartyl-[protein] + NAD(+) = 4-O-(ADP-D-ribosyl)-L-aspartyl-[protein] + nicotinamide</text>
        <dbReference type="Rhea" id="RHEA:54424"/>
        <dbReference type="Rhea" id="RHEA-COMP:9867"/>
        <dbReference type="Rhea" id="RHEA-COMP:13832"/>
        <dbReference type="ChEBI" id="CHEBI:17154"/>
        <dbReference type="ChEBI" id="CHEBI:29961"/>
        <dbReference type="ChEBI" id="CHEBI:57540"/>
        <dbReference type="ChEBI" id="CHEBI:138102"/>
    </reaction>
    <physiologicalReaction direction="left-to-right" evidence="25">
        <dbReference type="Rhea" id="RHEA:54425"/>
    </physiologicalReaction>
</comment>
<dbReference type="Pfam" id="PF00645">
    <property type="entry name" value="zf-PARP"/>
    <property type="match status" value="2"/>
</dbReference>
<comment type="similarity">
    <text evidence="26">Belongs to the ARTD/PARP family.</text>
</comment>
<evidence type="ECO:0000256" key="12">
    <source>
        <dbReference type="ARBA" id="ARBA00022695"/>
    </source>
</evidence>
<dbReference type="PROSITE" id="PS51059">
    <property type="entry name" value="PARP_CATALYTIC"/>
    <property type="match status" value="1"/>
</dbReference>
<feature type="domain" description="PARP alpha-helical" evidence="35">
    <location>
        <begin position="652"/>
        <end position="772"/>
    </location>
</feature>
<dbReference type="InterPro" id="IPR004102">
    <property type="entry name" value="Poly(ADP-ribose)pol_reg_dom"/>
</dbReference>
<dbReference type="PROSITE" id="PS51060">
    <property type="entry name" value="PARP_ALPHA_HD"/>
    <property type="match status" value="1"/>
</dbReference>
<evidence type="ECO:0000256" key="26">
    <source>
        <dbReference type="ARBA" id="ARBA00024347"/>
    </source>
</evidence>
<dbReference type="GO" id="GO:0003950">
    <property type="term" value="F:NAD+ poly-ADP-ribosyltransferase activity"/>
    <property type="evidence" value="ECO:0007669"/>
    <property type="project" value="UniProtKB-UniRule"/>
</dbReference>
<keyword evidence="22" id="KW-0804">Transcription</keyword>
<dbReference type="InterPro" id="IPR049296">
    <property type="entry name" value="PARP1-like_PADR1_N"/>
</dbReference>
<evidence type="ECO:0000256" key="28">
    <source>
        <dbReference type="ARBA" id="ARBA00048241"/>
    </source>
</evidence>
<dbReference type="PROSITE" id="PS51977">
    <property type="entry name" value="WGR"/>
    <property type="match status" value="1"/>
</dbReference>
<dbReference type="GO" id="GO:0003677">
    <property type="term" value="F:DNA binding"/>
    <property type="evidence" value="ECO:0007669"/>
    <property type="project" value="UniProtKB-UniRule"/>
</dbReference>
<evidence type="ECO:0000256" key="16">
    <source>
        <dbReference type="ARBA" id="ARBA00022771"/>
    </source>
</evidence>
<evidence type="ECO:0000259" key="34">
    <source>
        <dbReference type="PROSITE" id="PS51059"/>
    </source>
</evidence>
<dbReference type="GO" id="GO:0006302">
    <property type="term" value="P:double-strand break repair"/>
    <property type="evidence" value="ECO:0007669"/>
    <property type="project" value="TreeGrafter"/>
</dbReference>
<dbReference type="GO" id="GO:0051287">
    <property type="term" value="F:NAD binding"/>
    <property type="evidence" value="ECO:0007669"/>
    <property type="project" value="UniProtKB-UniRule"/>
</dbReference>
<dbReference type="PROSITE" id="PS52007">
    <property type="entry name" value="PADR1"/>
    <property type="match status" value="1"/>
</dbReference>
<comment type="catalytic activity">
    <reaction evidence="28">
        <text>L-histidyl-[protein] + NAD(+) = N(tele)-(ADP-D-ribosyl)-L-histidyl-[protein] + nicotinamide + H(+)</text>
        <dbReference type="Rhea" id="RHEA:72071"/>
        <dbReference type="Rhea" id="RHEA-COMP:9745"/>
        <dbReference type="Rhea" id="RHEA-COMP:18085"/>
        <dbReference type="ChEBI" id="CHEBI:15378"/>
        <dbReference type="ChEBI" id="CHEBI:17154"/>
        <dbReference type="ChEBI" id="CHEBI:29979"/>
        <dbReference type="ChEBI" id="CHEBI:57540"/>
        <dbReference type="ChEBI" id="CHEBI:191398"/>
    </reaction>
    <physiologicalReaction direction="left-to-right" evidence="28">
        <dbReference type="Rhea" id="RHEA:72072"/>
    </physiologicalReaction>
</comment>
<evidence type="ECO:0000256" key="31">
    <source>
        <dbReference type="ARBA" id="ARBA00071874"/>
    </source>
</evidence>
<evidence type="ECO:0000256" key="14">
    <source>
        <dbReference type="ARBA" id="ARBA00022737"/>
    </source>
</evidence>
<dbReference type="Gene3D" id="2.20.25.630">
    <property type="match status" value="1"/>
</dbReference>
<dbReference type="SMART" id="SM00292">
    <property type="entry name" value="BRCT"/>
    <property type="match status" value="1"/>
</dbReference>
<keyword evidence="19" id="KW-0805">Transcription regulation</keyword>
<keyword evidence="11 32" id="KW-0808">Transferase</keyword>
<evidence type="ECO:0000256" key="1">
    <source>
        <dbReference type="ARBA" id="ARBA00004286"/>
    </source>
</evidence>
<dbReference type="InterPro" id="IPR001357">
    <property type="entry name" value="BRCT_dom"/>
</dbReference>
<evidence type="ECO:0000256" key="22">
    <source>
        <dbReference type="ARBA" id="ARBA00023163"/>
    </source>
</evidence>
<evidence type="ECO:0000256" key="25">
    <source>
        <dbReference type="ARBA" id="ARBA00024164"/>
    </source>
</evidence>
<dbReference type="Gene3D" id="1.20.142.10">
    <property type="entry name" value="Poly(ADP-ribose) polymerase, regulatory domain"/>
    <property type="match status" value="1"/>
</dbReference>
<keyword evidence="21 32" id="KW-0238">DNA-binding</keyword>
<dbReference type="GO" id="GO:0045087">
    <property type="term" value="P:innate immune response"/>
    <property type="evidence" value="ECO:0007669"/>
    <property type="project" value="UniProtKB-KW"/>
</dbReference>
<evidence type="ECO:0000256" key="15">
    <source>
        <dbReference type="ARBA" id="ARBA00022765"/>
    </source>
</evidence>
<dbReference type="SUPFAM" id="SSF142921">
    <property type="entry name" value="WGR domain-like"/>
    <property type="match status" value="1"/>
</dbReference>
<evidence type="ECO:0000256" key="20">
    <source>
        <dbReference type="ARBA" id="ARBA00023027"/>
    </source>
</evidence>
<evidence type="ECO:0000313" key="39">
    <source>
        <dbReference type="RefSeq" id="XP_025410796.1"/>
    </source>
</evidence>
<evidence type="ECO:0000256" key="24">
    <source>
        <dbReference type="ARBA" id="ARBA00024159"/>
    </source>
</evidence>
<feature type="domain" description="PARP-type" evidence="33">
    <location>
        <begin position="113"/>
        <end position="202"/>
    </location>
</feature>
<dbReference type="Pfam" id="PF05406">
    <property type="entry name" value="WGR"/>
    <property type="match status" value="1"/>
</dbReference>
<evidence type="ECO:0000256" key="21">
    <source>
        <dbReference type="ARBA" id="ARBA00023125"/>
    </source>
</evidence>
<evidence type="ECO:0000256" key="10">
    <source>
        <dbReference type="ARBA" id="ARBA00022676"/>
    </source>
</evidence>
<evidence type="ECO:0000256" key="8">
    <source>
        <dbReference type="ARBA" id="ARBA00022533"/>
    </source>
</evidence>
<dbReference type="CDD" id="cd08001">
    <property type="entry name" value="WGR_PARP1_like"/>
    <property type="match status" value="1"/>
</dbReference>
<dbReference type="SMART" id="SM01335">
    <property type="entry name" value="PADR1"/>
    <property type="match status" value="1"/>
</dbReference>
<keyword evidence="8" id="KW-0021">Allosteric enzyme</keyword>
<evidence type="ECO:0000256" key="2">
    <source>
        <dbReference type="ARBA" id="ARBA00004514"/>
    </source>
</evidence>
<dbReference type="InterPro" id="IPR008288">
    <property type="entry name" value="PARP"/>
</dbReference>
<evidence type="ECO:0000256" key="11">
    <source>
        <dbReference type="ARBA" id="ARBA00022679"/>
    </source>
</evidence>
<evidence type="ECO:0000256" key="6">
    <source>
        <dbReference type="ARBA" id="ARBA00022490"/>
    </source>
</evidence>
<keyword evidence="18" id="KW-0391">Immunity</keyword>
<accession>A0A2S2QRD8</accession>
<dbReference type="InterPro" id="IPR036930">
    <property type="entry name" value="WGR_dom_sf"/>
</dbReference>
<dbReference type="InterPro" id="IPR036616">
    <property type="entry name" value="Poly(ADP-ribose)pol_reg_dom_sf"/>
</dbReference>
<dbReference type="InterPro" id="IPR036957">
    <property type="entry name" value="Znf_PARP_sf"/>
</dbReference>
<dbReference type="PROSITE" id="PS00347">
    <property type="entry name" value="ZF_PARP_1"/>
    <property type="match status" value="1"/>
</dbReference>
<evidence type="ECO:0000256" key="5">
    <source>
        <dbReference type="ARBA" id="ARBA00022454"/>
    </source>
</evidence>
<dbReference type="FunFam" id="1.20.142.10:FF:000001">
    <property type="entry name" value="Poly [ADP-ribose] polymerase"/>
    <property type="match status" value="1"/>
</dbReference>
<dbReference type="InterPro" id="IPR038650">
    <property type="entry name" value="PADR1_C_dom_sf"/>
</dbReference>
<dbReference type="AlphaFoldDB" id="A0A2S2QRD8"/>
<protein>
    <recommendedName>
        <fullName evidence="31 32">Poly [ADP-ribose] polymerase</fullName>
        <ecNumber evidence="4 32">2.4.2.30</ecNumber>
    </recommendedName>
</protein>
<dbReference type="Gene3D" id="3.40.50.10190">
    <property type="entry name" value="BRCT domain"/>
    <property type="match status" value="1"/>
</dbReference>
<evidence type="ECO:0000256" key="3">
    <source>
        <dbReference type="ARBA" id="ARBA00004604"/>
    </source>
</evidence>
<dbReference type="EC" id="2.4.2.30" evidence="4 32"/>
<dbReference type="Pfam" id="PF00644">
    <property type="entry name" value="PARP"/>
    <property type="match status" value="1"/>
</dbReference>